<dbReference type="Proteomes" id="UP000077521">
    <property type="component" value="Unassembled WGS sequence"/>
</dbReference>
<dbReference type="AlphaFoldDB" id="A0A177T4A0"/>
<evidence type="ECO:0000313" key="2">
    <source>
        <dbReference type="EMBL" id="KAE8250794.1"/>
    </source>
</evidence>
<evidence type="ECO:0008006" key="4">
    <source>
        <dbReference type="Google" id="ProtNLM"/>
    </source>
</evidence>
<comment type="caution">
    <text evidence="2">The sequence shown here is derived from an EMBL/GenBank/DDBJ whole genome shotgun (WGS) entry which is preliminary data.</text>
</comment>
<reference evidence="2" key="2">
    <citation type="journal article" date="2019" name="IMA Fungus">
        <title>Genome sequencing and comparison of five Tilletia species to identify candidate genes for the detection of regulated species infecting wheat.</title>
        <authorList>
            <person name="Nguyen H.D.T."/>
            <person name="Sultana T."/>
            <person name="Kesanakurti P."/>
            <person name="Hambleton S."/>
        </authorList>
    </citation>
    <scope>NUCLEOTIDE SEQUENCE</scope>
    <source>
        <strain evidence="2">DAOMC 236416</strain>
    </source>
</reference>
<gene>
    <name evidence="2" type="ORF">A4X13_0g4373</name>
</gene>
<feature type="region of interest" description="Disordered" evidence="1">
    <location>
        <begin position="20"/>
        <end position="54"/>
    </location>
</feature>
<evidence type="ECO:0000256" key="1">
    <source>
        <dbReference type="SAM" id="MobiDB-lite"/>
    </source>
</evidence>
<dbReference type="InterPro" id="IPR029021">
    <property type="entry name" value="Prot-tyrosine_phosphatase-like"/>
</dbReference>
<proteinExistence type="predicted"/>
<keyword evidence="3" id="KW-1185">Reference proteome</keyword>
<reference evidence="2" key="1">
    <citation type="submission" date="2016-04" db="EMBL/GenBank/DDBJ databases">
        <authorList>
            <person name="Nguyen H.D."/>
            <person name="Samba Siva P."/>
            <person name="Cullis J."/>
            <person name="Levesque C.A."/>
            <person name="Hambleton S."/>
        </authorList>
    </citation>
    <scope>NUCLEOTIDE SEQUENCE</scope>
    <source>
        <strain evidence="2">DAOMC 236416</strain>
    </source>
</reference>
<feature type="region of interest" description="Disordered" evidence="1">
    <location>
        <begin position="222"/>
        <end position="266"/>
    </location>
</feature>
<dbReference type="Gene3D" id="3.90.190.10">
    <property type="entry name" value="Protein tyrosine phosphatase superfamily"/>
    <property type="match status" value="1"/>
</dbReference>
<name>A0A177T4A0_9BASI</name>
<organism evidence="2 3">
    <name type="scientific">Tilletia indica</name>
    <dbReference type="NCBI Taxonomy" id="43049"/>
    <lineage>
        <taxon>Eukaryota</taxon>
        <taxon>Fungi</taxon>
        <taxon>Dikarya</taxon>
        <taxon>Basidiomycota</taxon>
        <taxon>Ustilaginomycotina</taxon>
        <taxon>Exobasidiomycetes</taxon>
        <taxon>Tilletiales</taxon>
        <taxon>Tilletiaceae</taxon>
        <taxon>Tilletia</taxon>
    </lineage>
</organism>
<sequence>MSSALDVLIPPLRFSVITATGPSQVHDGTTIKKQGEDGDGAAAGRHADLSKAERRRKAQLSETIYRGTYPKPRNLPFLSRLYLRTILSLTPKPPADIGFGPPSKKDTHRPPSDHNNNALKAWADAQGIRLVHIQVPSIKDRSPTALPAEDAHRMLSIITDRANLPLYMHCLDGVEITALCTALFRKTQRWHPRPILEEYCRHLRDPTPTAPSDIAQYIDRFEVGPIAQASDEEDDDEEEDEDDEEEEEEEEEEEDDALEALDLEGY</sequence>
<dbReference type="GO" id="GO:0016791">
    <property type="term" value="F:phosphatase activity"/>
    <property type="evidence" value="ECO:0007669"/>
    <property type="project" value="TreeGrafter"/>
</dbReference>
<dbReference type="Pfam" id="PF03162">
    <property type="entry name" value="Y_phosphatase2"/>
    <property type="match status" value="2"/>
</dbReference>
<accession>A0A177T4A0</accession>
<dbReference type="InterPro" id="IPR004861">
    <property type="entry name" value="Siw14-like"/>
</dbReference>
<dbReference type="PANTHER" id="PTHR31126">
    <property type="entry name" value="TYROSINE-PROTEIN PHOSPHATASE"/>
    <property type="match status" value="1"/>
</dbReference>
<evidence type="ECO:0000313" key="3">
    <source>
        <dbReference type="Proteomes" id="UP000077521"/>
    </source>
</evidence>
<dbReference type="PANTHER" id="PTHR31126:SF14">
    <property type="entry name" value="TYROSINE-PROTEIN PHOSPHATASE OCA6-RELATED"/>
    <property type="match status" value="1"/>
</dbReference>
<feature type="compositionally biased region" description="Acidic residues" evidence="1">
    <location>
        <begin position="230"/>
        <end position="266"/>
    </location>
</feature>
<protein>
    <recommendedName>
        <fullName evidence="4">Tyrosine specific protein phosphatases domain-containing protein</fullName>
    </recommendedName>
</protein>
<dbReference type="SUPFAM" id="SSF52799">
    <property type="entry name" value="(Phosphotyrosine protein) phosphatases II"/>
    <property type="match status" value="1"/>
</dbReference>
<dbReference type="EMBL" id="LWDF02000285">
    <property type="protein sequence ID" value="KAE8250794.1"/>
    <property type="molecule type" value="Genomic_DNA"/>
</dbReference>